<feature type="domain" description="BTB" evidence="1">
    <location>
        <begin position="31"/>
        <end position="91"/>
    </location>
</feature>
<dbReference type="EMBL" id="JAUJFL010000005">
    <property type="protein sequence ID" value="KAK2602709.1"/>
    <property type="molecule type" value="Genomic_DNA"/>
</dbReference>
<dbReference type="Pfam" id="PF00651">
    <property type="entry name" value="BTB"/>
    <property type="match status" value="1"/>
</dbReference>
<gene>
    <name evidence="2" type="ORF">N8I77_009217</name>
</gene>
<evidence type="ECO:0000313" key="2">
    <source>
        <dbReference type="EMBL" id="KAK2602709.1"/>
    </source>
</evidence>
<protein>
    <recommendedName>
        <fullName evidence="1">BTB domain-containing protein</fullName>
    </recommendedName>
</protein>
<accession>A0AAD9S9C2</accession>
<dbReference type="Proteomes" id="UP001265746">
    <property type="component" value="Unassembled WGS sequence"/>
</dbReference>
<keyword evidence="3" id="KW-1185">Reference proteome</keyword>
<dbReference type="PROSITE" id="PS50097">
    <property type="entry name" value="BTB"/>
    <property type="match status" value="1"/>
</dbReference>
<dbReference type="Gene3D" id="3.30.710.10">
    <property type="entry name" value="Potassium Channel Kv1.1, Chain A"/>
    <property type="match status" value="1"/>
</dbReference>
<reference evidence="2" key="1">
    <citation type="submission" date="2023-06" db="EMBL/GenBank/DDBJ databases">
        <authorList>
            <person name="Noh H."/>
        </authorList>
    </citation>
    <scope>NUCLEOTIDE SEQUENCE</scope>
    <source>
        <strain evidence="2">DUCC20226</strain>
    </source>
</reference>
<evidence type="ECO:0000259" key="1">
    <source>
        <dbReference type="PROSITE" id="PS50097"/>
    </source>
</evidence>
<sequence length="257" mass="29596">MCRDCERRRQDSPVPEPNYIDRFGPLSVPGQMISIKVKGGDAFCIHKDVLIRGSQYFMEALGGPFGDGQTNTIDLDDVSPNDFGLYVGAMYPLVLCKNSLEMHDIWLVELQGISKYHPWAMILTLWQMGDRFRDRGVLDMASAELVEKLGELSVQFWQDLYERSSEANLKALMLNLQTMFRKCKEEGWPFWPGFVAAASNAPPEVFAACVEDLDDEVFRLELTKAFAWRHAELESTIKQSRIDERREKHQKKRQRRA</sequence>
<dbReference type="SUPFAM" id="SSF54695">
    <property type="entry name" value="POZ domain"/>
    <property type="match status" value="1"/>
</dbReference>
<comment type="caution">
    <text evidence="2">The sequence shown here is derived from an EMBL/GenBank/DDBJ whole genome shotgun (WGS) entry which is preliminary data.</text>
</comment>
<dbReference type="AlphaFoldDB" id="A0AAD9S9C2"/>
<organism evidence="2 3">
    <name type="scientific">Phomopsis amygdali</name>
    <name type="common">Fusicoccum amygdali</name>
    <dbReference type="NCBI Taxonomy" id="1214568"/>
    <lineage>
        <taxon>Eukaryota</taxon>
        <taxon>Fungi</taxon>
        <taxon>Dikarya</taxon>
        <taxon>Ascomycota</taxon>
        <taxon>Pezizomycotina</taxon>
        <taxon>Sordariomycetes</taxon>
        <taxon>Sordariomycetidae</taxon>
        <taxon>Diaporthales</taxon>
        <taxon>Diaporthaceae</taxon>
        <taxon>Diaporthe</taxon>
    </lineage>
</organism>
<dbReference type="InterPro" id="IPR000210">
    <property type="entry name" value="BTB/POZ_dom"/>
</dbReference>
<proteinExistence type="predicted"/>
<dbReference type="CDD" id="cd18186">
    <property type="entry name" value="BTB_POZ_ZBTB_KLHL-like"/>
    <property type="match status" value="1"/>
</dbReference>
<dbReference type="InterPro" id="IPR011333">
    <property type="entry name" value="SKP1/BTB/POZ_sf"/>
</dbReference>
<name>A0AAD9S9C2_PHOAM</name>
<evidence type="ECO:0000313" key="3">
    <source>
        <dbReference type="Proteomes" id="UP001265746"/>
    </source>
</evidence>